<accession>X1FBV8</accession>
<keyword evidence="1" id="KW-1133">Transmembrane helix</keyword>
<evidence type="ECO:0000256" key="1">
    <source>
        <dbReference type="SAM" id="Phobius"/>
    </source>
</evidence>
<feature type="non-terminal residue" evidence="2">
    <location>
        <position position="48"/>
    </location>
</feature>
<dbReference type="AlphaFoldDB" id="X1FBV8"/>
<name>X1FBV8_9ZZZZ</name>
<dbReference type="EMBL" id="BART01041945">
    <property type="protein sequence ID" value="GAH30015.1"/>
    <property type="molecule type" value="Genomic_DNA"/>
</dbReference>
<organism evidence="2">
    <name type="scientific">marine sediment metagenome</name>
    <dbReference type="NCBI Taxonomy" id="412755"/>
    <lineage>
        <taxon>unclassified sequences</taxon>
        <taxon>metagenomes</taxon>
        <taxon>ecological metagenomes</taxon>
    </lineage>
</organism>
<reference evidence="2" key="1">
    <citation type="journal article" date="2014" name="Front. Microbiol.">
        <title>High frequency of phylogenetically diverse reductive dehalogenase-homologous genes in deep subseafloor sedimentary metagenomes.</title>
        <authorList>
            <person name="Kawai M."/>
            <person name="Futagami T."/>
            <person name="Toyoda A."/>
            <person name="Takaki Y."/>
            <person name="Nishi S."/>
            <person name="Hori S."/>
            <person name="Arai W."/>
            <person name="Tsubouchi T."/>
            <person name="Morono Y."/>
            <person name="Uchiyama I."/>
            <person name="Ito T."/>
            <person name="Fujiyama A."/>
            <person name="Inagaki F."/>
            <person name="Takami H."/>
        </authorList>
    </citation>
    <scope>NUCLEOTIDE SEQUENCE</scope>
    <source>
        <strain evidence="2">Expedition CK06-06</strain>
    </source>
</reference>
<protein>
    <submittedName>
        <fullName evidence="2">Uncharacterized protein</fullName>
    </submittedName>
</protein>
<keyword evidence="1" id="KW-0472">Membrane</keyword>
<feature type="non-terminal residue" evidence="2">
    <location>
        <position position="1"/>
    </location>
</feature>
<proteinExistence type="predicted"/>
<comment type="caution">
    <text evidence="2">The sequence shown here is derived from an EMBL/GenBank/DDBJ whole genome shotgun (WGS) entry which is preliminary data.</text>
</comment>
<feature type="transmembrane region" description="Helical" evidence="1">
    <location>
        <begin position="25"/>
        <end position="43"/>
    </location>
</feature>
<evidence type="ECO:0000313" key="2">
    <source>
        <dbReference type="EMBL" id="GAH30015.1"/>
    </source>
</evidence>
<sequence>QIRFSTIKLKVFLAYFILVMRKRTVGSIYLVIGIFLSILNPIITVSNG</sequence>
<keyword evidence="1" id="KW-0812">Transmembrane</keyword>
<gene>
    <name evidence="2" type="ORF">S01H4_67078</name>
</gene>